<comment type="caution">
    <text evidence="3">The sequence shown here is derived from an EMBL/GenBank/DDBJ whole genome shotgun (WGS) entry which is preliminary data.</text>
</comment>
<feature type="transmembrane region" description="Helical" evidence="1">
    <location>
        <begin position="74"/>
        <end position="96"/>
    </location>
</feature>
<proteinExistence type="predicted"/>
<name>A0A9W6IAJ8_9ACTN</name>
<dbReference type="Proteomes" id="UP001143474">
    <property type="component" value="Unassembled WGS sequence"/>
</dbReference>
<feature type="domain" description="HPP transmembrane region" evidence="2">
    <location>
        <begin position="22"/>
        <end position="176"/>
    </location>
</feature>
<evidence type="ECO:0000259" key="2">
    <source>
        <dbReference type="Pfam" id="PF04982"/>
    </source>
</evidence>
<dbReference type="EMBL" id="BSEV01000037">
    <property type="protein sequence ID" value="GLK14827.1"/>
    <property type="molecule type" value="Genomic_DNA"/>
</dbReference>
<evidence type="ECO:0000313" key="4">
    <source>
        <dbReference type="Proteomes" id="UP001143474"/>
    </source>
</evidence>
<keyword evidence="1" id="KW-0812">Transmembrane</keyword>
<sequence>MSASPLTARALPLRGEGRGRHAVGTAVQAGVCVAVPAVIAWLLGQPFVFPSLGPTVYLALTAASTPAASPRNTLVGHLVSSASGYVALVVTGLTRVAPNLSHPDGRRVAAVAIALALTSAGMLLTDTTHPPGGATTLIVALGLLRTPWQLLILMAAVTVTTAVLIAVNRLARRPYPLWAPALPVALPPDGTAPLPAGRPVGKRGRHPVRETAAREAAETLVATMPTLLWPMARARITRLLARGNAAREAELRRRLDLSRGTLMSTTCHDTEATRHAVADQWSLVFAAASRADAHVPALLHAFSDVFAHLLTTAVSPQARGARPR</sequence>
<reference evidence="3" key="1">
    <citation type="journal article" date="2014" name="Int. J. Syst. Evol. Microbiol.">
        <title>Complete genome sequence of Corynebacterium casei LMG S-19264T (=DSM 44701T), isolated from a smear-ripened cheese.</title>
        <authorList>
            <consortium name="US DOE Joint Genome Institute (JGI-PGF)"/>
            <person name="Walter F."/>
            <person name="Albersmeier A."/>
            <person name="Kalinowski J."/>
            <person name="Ruckert C."/>
        </authorList>
    </citation>
    <scope>NUCLEOTIDE SEQUENCE</scope>
    <source>
        <strain evidence="3">VKM Ac-2007</strain>
    </source>
</reference>
<dbReference type="AlphaFoldDB" id="A0A9W6IAJ8"/>
<reference evidence="3" key="2">
    <citation type="submission" date="2023-01" db="EMBL/GenBank/DDBJ databases">
        <authorList>
            <person name="Sun Q."/>
            <person name="Evtushenko L."/>
        </authorList>
    </citation>
    <scope>NUCLEOTIDE SEQUENCE</scope>
    <source>
        <strain evidence="3">VKM Ac-2007</strain>
    </source>
</reference>
<dbReference type="PANTHER" id="PTHR33741:SF5">
    <property type="entry name" value="TRANSMEMBRANE PROTEIN DDB_G0269096-RELATED"/>
    <property type="match status" value="1"/>
</dbReference>
<gene>
    <name evidence="3" type="ORF">GCM10017600_82390</name>
</gene>
<dbReference type="InterPro" id="IPR007065">
    <property type="entry name" value="HPP"/>
</dbReference>
<organism evidence="3 4">
    <name type="scientific">Streptosporangium carneum</name>
    <dbReference type="NCBI Taxonomy" id="47481"/>
    <lineage>
        <taxon>Bacteria</taxon>
        <taxon>Bacillati</taxon>
        <taxon>Actinomycetota</taxon>
        <taxon>Actinomycetes</taxon>
        <taxon>Streptosporangiales</taxon>
        <taxon>Streptosporangiaceae</taxon>
        <taxon>Streptosporangium</taxon>
    </lineage>
</organism>
<dbReference type="PANTHER" id="PTHR33741">
    <property type="entry name" value="TRANSMEMBRANE PROTEIN DDB_G0269096-RELATED"/>
    <property type="match status" value="1"/>
</dbReference>
<dbReference type="RefSeq" id="WP_271223056.1">
    <property type="nucleotide sequence ID" value="NZ_BAAAVD010000059.1"/>
</dbReference>
<keyword evidence="4" id="KW-1185">Reference proteome</keyword>
<feature type="transmembrane region" description="Helical" evidence="1">
    <location>
        <begin position="21"/>
        <end position="43"/>
    </location>
</feature>
<protein>
    <recommendedName>
        <fullName evidence="2">HPP transmembrane region domain-containing protein</fullName>
    </recommendedName>
</protein>
<feature type="transmembrane region" description="Helical" evidence="1">
    <location>
        <begin position="108"/>
        <end position="128"/>
    </location>
</feature>
<evidence type="ECO:0000313" key="3">
    <source>
        <dbReference type="EMBL" id="GLK14827.1"/>
    </source>
</evidence>
<keyword evidence="1" id="KW-0472">Membrane</keyword>
<keyword evidence="1" id="KW-1133">Transmembrane helix</keyword>
<dbReference type="InterPro" id="IPR058581">
    <property type="entry name" value="TM_HPP"/>
</dbReference>
<accession>A0A9W6IAJ8</accession>
<dbReference type="Pfam" id="PF04982">
    <property type="entry name" value="TM_HPP"/>
    <property type="match status" value="1"/>
</dbReference>
<feature type="transmembrane region" description="Helical" evidence="1">
    <location>
        <begin position="148"/>
        <end position="167"/>
    </location>
</feature>
<evidence type="ECO:0000256" key="1">
    <source>
        <dbReference type="SAM" id="Phobius"/>
    </source>
</evidence>